<dbReference type="InterPro" id="IPR002871">
    <property type="entry name" value="NIF_FeS_clus_asmbl_NifU_N"/>
</dbReference>
<name>A0A1G2HMJ3_9BACT</name>
<protein>
    <submittedName>
        <fullName evidence="2">Iron-sulfur cluster assembly scaffold protein</fullName>
    </submittedName>
</protein>
<dbReference type="EMBL" id="MHOM01000034">
    <property type="protein sequence ID" value="OGZ63490.1"/>
    <property type="molecule type" value="Genomic_DNA"/>
</dbReference>
<dbReference type="AlphaFoldDB" id="A0A1G2HMJ3"/>
<evidence type="ECO:0000313" key="3">
    <source>
        <dbReference type="Proteomes" id="UP000177190"/>
    </source>
</evidence>
<dbReference type="Pfam" id="PF01592">
    <property type="entry name" value="NifU_N"/>
    <property type="match status" value="1"/>
</dbReference>
<dbReference type="Proteomes" id="UP000177190">
    <property type="component" value="Unassembled WGS sequence"/>
</dbReference>
<evidence type="ECO:0000313" key="2">
    <source>
        <dbReference type="EMBL" id="OGZ63490.1"/>
    </source>
</evidence>
<accession>A0A1G2HMJ3</accession>
<dbReference type="CDD" id="cd06664">
    <property type="entry name" value="IscU_like"/>
    <property type="match status" value="1"/>
</dbReference>
<dbReference type="STRING" id="1802200.A2812_02770"/>
<feature type="domain" description="NIF system FeS cluster assembly NifU N-terminal" evidence="1">
    <location>
        <begin position="10"/>
        <end position="136"/>
    </location>
</feature>
<organism evidence="2 3">
    <name type="scientific">Candidatus Staskawiczbacteria bacterium RIFCSPHIGHO2_01_FULL_36_16</name>
    <dbReference type="NCBI Taxonomy" id="1802200"/>
    <lineage>
        <taxon>Bacteria</taxon>
        <taxon>Candidatus Staskawicziibacteriota</taxon>
    </lineage>
</organism>
<dbReference type="SUPFAM" id="SSF82649">
    <property type="entry name" value="SufE/NifU"/>
    <property type="match status" value="1"/>
</dbReference>
<evidence type="ECO:0000259" key="1">
    <source>
        <dbReference type="Pfam" id="PF01592"/>
    </source>
</evidence>
<dbReference type="GO" id="GO:0016226">
    <property type="term" value="P:iron-sulfur cluster assembly"/>
    <property type="evidence" value="ECO:0007669"/>
    <property type="project" value="InterPro"/>
</dbReference>
<dbReference type="PANTHER" id="PTHR10093">
    <property type="entry name" value="IRON-SULFUR CLUSTER ASSEMBLY ENZYME NIFU HOMOLOG"/>
    <property type="match status" value="1"/>
</dbReference>
<reference evidence="2 3" key="1">
    <citation type="journal article" date="2016" name="Nat. Commun.">
        <title>Thousands of microbial genomes shed light on interconnected biogeochemical processes in an aquifer system.</title>
        <authorList>
            <person name="Anantharaman K."/>
            <person name="Brown C.T."/>
            <person name="Hug L.A."/>
            <person name="Sharon I."/>
            <person name="Castelle C.J."/>
            <person name="Probst A.J."/>
            <person name="Thomas B.C."/>
            <person name="Singh A."/>
            <person name="Wilkins M.J."/>
            <person name="Karaoz U."/>
            <person name="Brodie E.L."/>
            <person name="Williams K.H."/>
            <person name="Hubbard S.S."/>
            <person name="Banfield J.F."/>
        </authorList>
    </citation>
    <scope>NUCLEOTIDE SEQUENCE [LARGE SCALE GENOMIC DNA]</scope>
</reference>
<sequence length="165" mass="18471">MKNNICGGLYTSKVMETFKNPHNSGKIKNADGTGKVGNIVCGDVMHLYIKVAKNKKGEEIIKDIKFETFGCVAAISTSSIITDMAKGKTIKEALKITKDNVIKSLGELPKIKYHCSVLAVDALVEAVYDYLLKNKKEIPPDLQKKHDLIKKSEDIINERYKKWKN</sequence>
<comment type="caution">
    <text evidence="2">The sequence shown here is derived from an EMBL/GenBank/DDBJ whole genome shotgun (WGS) entry which is preliminary data.</text>
</comment>
<proteinExistence type="predicted"/>
<dbReference type="GO" id="GO:0051536">
    <property type="term" value="F:iron-sulfur cluster binding"/>
    <property type="evidence" value="ECO:0007669"/>
    <property type="project" value="InterPro"/>
</dbReference>
<dbReference type="Gene3D" id="3.90.1010.10">
    <property type="match status" value="1"/>
</dbReference>
<gene>
    <name evidence="2" type="ORF">A2812_02770</name>
</gene>
<dbReference type="GO" id="GO:0005506">
    <property type="term" value="F:iron ion binding"/>
    <property type="evidence" value="ECO:0007669"/>
    <property type="project" value="InterPro"/>
</dbReference>